<dbReference type="InterPro" id="IPR002314">
    <property type="entry name" value="aa-tRNA-synt_IIb"/>
</dbReference>
<evidence type="ECO:0000256" key="6">
    <source>
        <dbReference type="ARBA" id="ARBA00022917"/>
    </source>
</evidence>
<keyword evidence="7" id="KW-0030">Aminoacyl-tRNA synthetase</keyword>
<dbReference type="GO" id="GO:0016874">
    <property type="term" value="F:ligase activity"/>
    <property type="evidence" value="ECO:0007669"/>
    <property type="project" value="UniProtKB-KW"/>
</dbReference>
<accession>A0ABR2L083</accession>
<dbReference type="Gene3D" id="3.40.50.800">
    <property type="entry name" value="Anticodon-binding domain"/>
    <property type="match status" value="1"/>
</dbReference>
<dbReference type="InterPro" id="IPR036621">
    <property type="entry name" value="Anticodon-bd_dom_sf"/>
</dbReference>
<comment type="caution">
    <text evidence="11">The sequence shown here is derived from an EMBL/GenBank/DDBJ whole genome shotgun (WGS) entry which is preliminary data.</text>
</comment>
<dbReference type="InterPro" id="IPR004154">
    <property type="entry name" value="Anticodon-bd"/>
</dbReference>
<gene>
    <name evidence="11" type="ORF">M9Y10_013978</name>
</gene>
<name>A0ABR2L083_9EUKA</name>
<comment type="catalytic activity">
    <reaction evidence="9">
        <text>tRNA(Thr) + L-threonine + ATP = L-threonyl-tRNA(Thr) + AMP + diphosphate + H(+)</text>
        <dbReference type="Rhea" id="RHEA:24624"/>
        <dbReference type="Rhea" id="RHEA-COMP:9670"/>
        <dbReference type="Rhea" id="RHEA-COMP:9704"/>
        <dbReference type="ChEBI" id="CHEBI:15378"/>
        <dbReference type="ChEBI" id="CHEBI:30616"/>
        <dbReference type="ChEBI" id="CHEBI:33019"/>
        <dbReference type="ChEBI" id="CHEBI:57926"/>
        <dbReference type="ChEBI" id="CHEBI:78442"/>
        <dbReference type="ChEBI" id="CHEBI:78534"/>
        <dbReference type="ChEBI" id="CHEBI:456215"/>
        <dbReference type="EC" id="6.1.1.3"/>
    </reaction>
</comment>
<dbReference type="Gene3D" id="3.10.20.30">
    <property type="match status" value="1"/>
</dbReference>
<dbReference type="Pfam" id="PF00587">
    <property type="entry name" value="tRNA-synt_2b"/>
    <property type="match status" value="1"/>
</dbReference>
<dbReference type="PANTHER" id="PTHR11451">
    <property type="entry name" value="THREONINE-TRNA LIGASE"/>
    <property type="match status" value="1"/>
</dbReference>
<dbReference type="CDD" id="cd00771">
    <property type="entry name" value="ThrRS_core"/>
    <property type="match status" value="1"/>
</dbReference>
<dbReference type="SUPFAM" id="SSF52954">
    <property type="entry name" value="Class II aaRS ABD-related"/>
    <property type="match status" value="1"/>
</dbReference>
<evidence type="ECO:0000256" key="1">
    <source>
        <dbReference type="ARBA" id="ARBA00008226"/>
    </source>
</evidence>
<evidence type="ECO:0000313" key="11">
    <source>
        <dbReference type="EMBL" id="KAK8896087.1"/>
    </source>
</evidence>
<protein>
    <recommendedName>
        <fullName evidence="2">threonine--tRNA ligase</fullName>
        <ecNumber evidence="2">6.1.1.3</ecNumber>
    </recommendedName>
    <alternativeName>
        <fullName evidence="8">Threonyl-tRNA synthetase</fullName>
    </alternativeName>
</protein>
<proteinExistence type="inferred from homology"/>
<evidence type="ECO:0000256" key="7">
    <source>
        <dbReference type="ARBA" id="ARBA00023146"/>
    </source>
</evidence>
<evidence type="ECO:0000256" key="5">
    <source>
        <dbReference type="ARBA" id="ARBA00022840"/>
    </source>
</evidence>
<keyword evidence="3 11" id="KW-0436">Ligase</keyword>
<keyword evidence="5" id="KW-0067">ATP-binding</keyword>
<evidence type="ECO:0000256" key="4">
    <source>
        <dbReference type="ARBA" id="ARBA00022741"/>
    </source>
</evidence>
<dbReference type="EMBL" id="JAPFFF010000002">
    <property type="protein sequence ID" value="KAK8896087.1"/>
    <property type="molecule type" value="Genomic_DNA"/>
</dbReference>
<evidence type="ECO:0000256" key="3">
    <source>
        <dbReference type="ARBA" id="ARBA00022598"/>
    </source>
</evidence>
<evidence type="ECO:0000256" key="8">
    <source>
        <dbReference type="ARBA" id="ARBA00031900"/>
    </source>
</evidence>
<evidence type="ECO:0000256" key="9">
    <source>
        <dbReference type="ARBA" id="ARBA00049515"/>
    </source>
</evidence>
<dbReference type="InterPro" id="IPR006195">
    <property type="entry name" value="aa-tRNA-synth_II"/>
</dbReference>
<dbReference type="SMART" id="SM00863">
    <property type="entry name" value="tRNA_SAD"/>
    <property type="match status" value="1"/>
</dbReference>
<dbReference type="SUPFAM" id="SSF55681">
    <property type="entry name" value="Class II aaRS and biotin synthetases"/>
    <property type="match status" value="1"/>
</dbReference>
<evidence type="ECO:0000313" key="12">
    <source>
        <dbReference type="Proteomes" id="UP001470230"/>
    </source>
</evidence>
<dbReference type="PANTHER" id="PTHR11451:SF46">
    <property type="entry name" value="THREONINE--TRNA LIGASE"/>
    <property type="match status" value="1"/>
</dbReference>
<reference evidence="11 12" key="1">
    <citation type="submission" date="2024-04" db="EMBL/GenBank/DDBJ databases">
        <title>Tritrichomonas musculus Genome.</title>
        <authorList>
            <person name="Alves-Ferreira E."/>
            <person name="Grigg M."/>
            <person name="Lorenzi H."/>
            <person name="Galac M."/>
        </authorList>
    </citation>
    <scope>NUCLEOTIDE SEQUENCE [LARGE SCALE GENOMIC DNA]</scope>
    <source>
        <strain evidence="11 12">EAF2021</strain>
    </source>
</reference>
<evidence type="ECO:0000256" key="2">
    <source>
        <dbReference type="ARBA" id="ARBA00013163"/>
    </source>
</evidence>
<keyword evidence="4" id="KW-0547">Nucleotide-binding</keyword>
<dbReference type="Gene3D" id="3.30.980.10">
    <property type="entry name" value="Threonyl-trna Synthetase, Chain A, domain 2"/>
    <property type="match status" value="1"/>
</dbReference>
<dbReference type="InterPro" id="IPR018163">
    <property type="entry name" value="Thr/Ala-tRNA-synth_IIc_edit"/>
</dbReference>
<comment type="similarity">
    <text evidence="1">Belongs to the class-II aminoacyl-tRNA synthetase family.</text>
</comment>
<sequence>MSEAQPQQKQQKQPKPVPEFVTKRLEVFNSLEDKTPKPEEHPIKIVLLPKNNKSPEATGEEIQGIAGKTTPKDIWLEKCKDIPAVTCAVDETLWDLQRPLVSDCKLTFITFEDERGKSVFWHSSAHILGAAIELEFGRELAIGPAQENGFFYDFDPHNEKIGPEQIKVVQKRCEALSKKADFERKMITREQALELFSSNKYKQEILTKRVEPGSLVSVYRTGTFIDLCRGPHISNGNIVKAWNVIDISAAMWNGKADHPLSRIRAVTFPSQAELKEYKHFLEEAAKRDHRKLGIDHQLYFFHEWSPGCAFFYPDGCHIYNKLIDMIREQYHKRGYVEVITPNLYYDDLFKTSGHWEHYRDDMFHFSLEEDRACLSAQASAPANATPGEPQAVNPDEPCQCCAQACREMGLKPMNCPGHCLVFRSRDRSYRELPIRMAEFGVLHRHEASGALSGLTRVRRFVQDDCHIFARHDQIGQEIADTLDFMREVYGYFNMQLEFTLSTINMNKYMGDLKVWEEATELLRKALLEGHHKFVEMPGEAAFYGPKIDCLAKDCLNRRHQLATIQLDFQLPEKFNLQYFDKERKPHRPVMIHRAVLGSIERFMGVAVEHFSARFPFWLSPHQIVLIPQNMSKPEHLEQCKKYYKQLFDEWFTVTIDDSSSSMAKKIQTARANTLAHAIIVVGDKECQENCVSVRWWNTPQSTKIEPVPFDQFLEQVREIRKNRKLEH</sequence>
<dbReference type="InterPro" id="IPR033728">
    <property type="entry name" value="ThrRS_core"/>
</dbReference>
<dbReference type="Gene3D" id="3.30.930.10">
    <property type="entry name" value="Bira Bifunctional Protein, Domain 2"/>
    <property type="match status" value="1"/>
</dbReference>
<dbReference type="CDD" id="cd01667">
    <property type="entry name" value="TGS_ThrRS"/>
    <property type="match status" value="1"/>
</dbReference>
<keyword evidence="6" id="KW-0648">Protein biosynthesis</keyword>
<dbReference type="InterPro" id="IPR002320">
    <property type="entry name" value="Thr-tRNA-ligase_IIa"/>
</dbReference>
<dbReference type="PRINTS" id="PR01047">
    <property type="entry name" value="TRNASYNTHTHR"/>
</dbReference>
<dbReference type="SUPFAM" id="SSF55186">
    <property type="entry name" value="ThrRS/AlaRS common domain"/>
    <property type="match status" value="1"/>
</dbReference>
<dbReference type="Proteomes" id="UP001470230">
    <property type="component" value="Unassembled WGS sequence"/>
</dbReference>
<dbReference type="PROSITE" id="PS50862">
    <property type="entry name" value="AA_TRNA_LIGASE_II"/>
    <property type="match status" value="1"/>
</dbReference>
<dbReference type="InterPro" id="IPR045864">
    <property type="entry name" value="aa-tRNA-synth_II/BPL/LPL"/>
</dbReference>
<dbReference type="InterPro" id="IPR012947">
    <property type="entry name" value="tRNA_SAD"/>
</dbReference>
<dbReference type="HAMAP" id="MF_00184">
    <property type="entry name" value="Thr_tRNA_synth"/>
    <property type="match status" value="1"/>
</dbReference>
<dbReference type="InterPro" id="IPR012675">
    <property type="entry name" value="Beta-grasp_dom_sf"/>
</dbReference>
<organism evidence="11 12">
    <name type="scientific">Tritrichomonas musculus</name>
    <dbReference type="NCBI Taxonomy" id="1915356"/>
    <lineage>
        <taxon>Eukaryota</taxon>
        <taxon>Metamonada</taxon>
        <taxon>Parabasalia</taxon>
        <taxon>Tritrichomonadida</taxon>
        <taxon>Tritrichomonadidae</taxon>
        <taxon>Tritrichomonas</taxon>
    </lineage>
</organism>
<feature type="domain" description="Aminoacyl-transfer RNA synthetases class-II family profile" evidence="10">
    <location>
        <begin position="312"/>
        <end position="615"/>
    </location>
</feature>
<dbReference type="Pfam" id="PF03129">
    <property type="entry name" value="HGTP_anticodon"/>
    <property type="match status" value="1"/>
</dbReference>
<evidence type="ECO:0000259" key="10">
    <source>
        <dbReference type="PROSITE" id="PS50862"/>
    </source>
</evidence>
<dbReference type="Pfam" id="PF07973">
    <property type="entry name" value="tRNA_SAD"/>
    <property type="match status" value="1"/>
</dbReference>
<dbReference type="EC" id="6.1.1.3" evidence="2"/>
<keyword evidence="12" id="KW-1185">Reference proteome</keyword>